<feature type="transmembrane region" description="Helical" evidence="7">
    <location>
        <begin position="433"/>
        <end position="455"/>
    </location>
</feature>
<feature type="transmembrane region" description="Helical" evidence="7">
    <location>
        <begin position="278"/>
        <end position="305"/>
    </location>
</feature>
<sequence>MGKKEKNSREVNYDTKPIGTNKNRGCTDLPFLILFIVFWVGMYIIAGVAVETGDPKKLITPRDSRGQYCGVDNSKMPHQNENSNMDLTSKPAFTSKPLSVQICVEECPTSTRLVTVDDVYCNYDVPPITDEVDLLIYISDNRCNWFFYESKPILGRCVLSNFTIPEIPPKVSEALGLNLDELINSGGVLANSKETTMKVMTDIINAKWFIVGGTVVGFVICFVYLILMRLIGKLLIWVTLLATNALLVSCSVWLYFYWQEYRLWYEQLTPEVKTDADLYELYGITAGFFTCAAITAIILLISIFLRKRINIAIEVIKEAAKAIAAMPLIVFFPLWNFALTIGLFAYFCYVYVHIITPVENVSVTSFGYSWTDSKVSFYLEWYHIFGCLWGLAFLSGVNQVTFSGAIASYYWTLDKSKLPLAPIISAFYRTVRYHLGSICVGSLMLAIVQVIRLFLYSFQKQAG</sequence>
<feature type="transmembrane region" description="Helical" evidence="7">
    <location>
        <begin position="31"/>
        <end position="50"/>
    </location>
</feature>
<evidence type="ECO:0000256" key="7">
    <source>
        <dbReference type="RuleBase" id="RU368066"/>
    </source>
</evidence>
<dbReference type="PANTHER" id="PTHR12385:SF14">
    <property type="entry name" value="CHOLINE TRANSPORTER-LIKE 2"/>
    <property type="match status" value="1"/>
</dbReference>
<keyword evidence="4 7" id="KW-1133">Transmembrane helix</keyword>
<dbReference type="GO" id="GO:0022857">
    <property type="term" value="F:transmembrane transporter activity"/>
    <property type="evidence" value="ECO:0007669"/>
    <property type="project" value="UniProtKB-UniRule"/>
</dbReference>
<comment type="subcellular location">
    <subcellularLocation>
        <location evidence="7">Cell membrane</location>
        <topology evidence="7">Multi-pass membrane protein</topology>
    </subcellularLocation>
    <subcellularLocation>
        <location evidence="1">Membrane</location>
        <topology evidence="1">Multi-pass membrane protein</topology>
    </subcellularLocation>
</comment>
<gene>
    <name evidence="8" type="ORF">HK099_005959</name>
</gene>
<evidence type="ECO:0000256" key="4">
    <source>
        <dbReference type="ARBA" id="ARBA00022989"/>
    </source>
</evidence>
<feature type="transmembrane region" description="Helical" evidence="7">
    <location>
        <begin position="326"/>
        <end position="352"/>
    </location>
</feature>
<reference evidence="8" key="1">
    <citation type="submission" date="2020-05" db="EMBL/GenBank/DDBJ databases">
        <title>Phylogenomic resolution of chytrid fungi.</title>
        <authorList>
            <person name="Stajich J.E."/>
            <person name="Amses K."/>
            <person name="Simmons R."/>
            <person name="Seto K."/>
            <person name="Myers J."/>
            <person name="Bonds A."/>
            <person name="Quandt C.A."/>
            <person name="Barry K."/>
            <person name="Liu P."/>
            <person name="Grigoriev I."/>
            <person name="Longcore J.E."/>
            <person name="James T.Y."/>
        </authorList>
    </citation>
    <scope>NUCLEOTIDE SEQUENCE</scope>
    <source>
        <strain evidence="8">JEL0476</strain>
    </source>
</reference>
<evidence type="ECO:0000313" key="9">
    <source>
        <dbReference type="Proteomes" id="UP001211065"/>
    </source>
</evidence>
<evidence type="ECO:0000256" key="6">
    <source>
        <dbReference type="ARBA" id="ARBA00023180"/>
    </source>
</evidence>
<evidence type="ECO:0000256" key="5">
    <source>
        <dbReference type="ARBA" id="ARBA00023136"/>
    </source>
</evidence>
<dbReference type="AlphaFoldDB" id="A0AAD5U667"/>
<feature type="transmembrane region" description="Helical" evidence="7">
    <location>
        <begin position="381"/>
        <end position="412"/>
    </location>
</feature>
<organism evidence="8 9">
    <name type="scientific">Clydaea vesicula</name>
    <dbReference type="NCBI Taxonomy" id="447962"/>
    <lineage>
        <taxon>Eukaryota</taxon>
        <taxon>Fungi</taxon>
        <taxon>Fungi incertae sedis</taxon>
        <taxon>Chytridiomycota</taxon>
        <taxon>Chytridiomycota incertae sedis</taxon>
        <taxon>Chytridiomycetes</taxon>
        <taxon>Lobulomycetales</taxon>
        <taxon>Lobulomycetaceae</taxon>
        <taxon>Clydaea</taxon>
    </lineage>
</organism>
<proteinExistence type="inferred from homology"/>
<dbReference type="EMBL" id="JADGJW010000049">
    <property type="protein sequence ID" value="KAJ3225903.1"/>
    <property type="molecule type" value="Genomic_DNA"/>
</dbReference>
<dbReference type="GO" id="GO:0005886">
    <property type="term" value="C:plasma membrane"/>
    <property type="evidence" value="ECO:0007669"/>
    <property type="project" value="UniProtKB-SubCell"/>
</dbReference>
<protein>
    <recommendedName>
        <fullName evidence="7">Protein PNS1</fullName>
    </recommendedName>
</protein>
<accession>A0AAD5U667</accession>
<evidence type="ECO:0000256" key="2">
    <source>
        <dbReference type="ARBA" id="ARBA00007168"/>
    </source>
</evidence>
<comment type="function">
    <text evidence="7">Probably involved in transport through the plasma membrane.</text>
</comment>
<dbReference type="Proteomes" id="UP001211065">
    <property type="component" value="Unassembled WGS sequence"/>
</dbReference>
<dbReference type="Pfam" id="PF04515">
    <property type="entry name" value="Choline_transpo"/>
    <property type="match status" value="1"/>
</dbReference>
<comment type="similarity">
    <text evidence="2 7">Belongs to the CTL (choline transporter-like) family.</text>
</comment>
<evidence type="ECO:0000256" key="1">
    <source>
        <dbReference type="ARBA" id="ARBA00004141"/>
    </source>
</evidence>
<keyword evidence="3 7" id="KW-0812">Transmembrane</keyword>
<keyword evidence="5 7" id="KW-0472">Membrane</keyword>
<dbReference type="InterPro" id="IPR007603">
    <property type="entry name" value="Choline_transptr-like"/>
</dbReference>
<feature type="transmembrane region" description="Helical" evidence="7">
    <location>
        <begin position="234"/>
        <end position="258"/>
    </location>
</feature>
<evidence type="ECO:0000313" key="8">
    <source>
        <dbReference type="EMBL" id="KAJ3225903.1"/>
    </source>
</evidence>
<keyword evidence="6" id="KW-0325">Glycoprotein</keyword>
<keyword evidence="9" id="KW-1185">Reference proteome</keyword>
<evidence type="ECO:0000256" key="3">
    <source>
        <dbReference type="ARBA" id="ARBA00022692"/>
    </source>
</evidence>
<feature type="transmembrane region" description="Helical" evidence="7">
    <location>
        <begin position="208"/>
        <end position="227"/>
    </location>
</feature>
<comment type="caution">
    <text evidence="8">The sequence shown here is derived from an EMBL/GenBank/DDBJ whole genome shotgun (WGS) entry which is preliminary data.</text>
</comment>
<name>A0AAD5U667_9FUNG</name>
<dbReference type="PANTHER" id="PTHR12385">
    <property type="entry name" value="CHOLINE TRANSPORTER-LIKE (SLC FAMILY 44)"/>
    <property type="match status" value="1"/>
</dbReference>